<feature type="domain" description="S-adenosyl-l-methionine hydroxide adenosyltransferase C-terminal" evidence="4">
    <location>
        <begin position="184"/>
        <end position="274"/>
    </location>
</feature>
<protein>
    <recommendedName>
        <fullName evidence="6">SAM-dependent chlorinase/fluorinase</fullName>
    </recommendedName>
</protein>
<dbReference type="InterPro" id="IPR046469">
    <property type="entry name" value="SAM_HAT_N"/>
</dbReference>
<dbReference type="InterPro" id="IPR046470">
    <property type="entry name" value="SAM_HAT_C"/>
</dbReference>
<dbReference type="SUPFAM" id="SSF101852">
    <property type="entry name" value="Bacterial fluorinating enzyme, C-terminal domain"/>
    <property type="match status" value="1"/>
</dbReference>
<dbReference type="PIRSF" id="PIRSF006779">
    <property type="entry name" value="UCP006779"/>
    <property type="match status" value="1"/>
</dbReference>
<comment type="similarity">
    <text evidence="2">Belongs to the SAM hydrolase / SAM-dependent halogenase family.</text>
</comment>
<accession>A0A0F8YCV1</accession>
<dbReference type="InterPro" id="IPR023228">
    <property type="entry name" value="SAM_OH_AdoTrfase_N_sf"/>
</dbReference>
<feature type="domain" description="S-adenosyl-l-methionine hydroxide adenosyltransferase N-terminal" evidence="3">
    <location>
        <begin position="10"/>
        <end position="157"/>
    </location>
</feature>
<evidence type="ECO:0000256" key="2">
    <source>
        <dbReference type="ARBA" id="ARBA00024035"/>
    </source>
</evidence>
<sequence>MTNFNINPIIALLSDFGTKGHHYVASMKGIILKINPNVKIVDISHQISPYSIIEASYVLKTTYNHFPYGTIFIIVVDPGVGSSREIIVLKTNSNYYFICPNNGILPNVIDKTGISECINIQNDEYFNIPTSNTFHGRDIMAPIGAHISNGSSLKKFGSNFDLVNLIESPLIYNIFPKERKIRCMIQFIDSFGNGTTNIPIANNNITHSDFVLKEGSTIRINLNENEYEGKLTTHFSNVPVNSILFLVGSTGFLEISINQGNASKELNFKVGDIITIKL</sequence>
<dbReference type="Gene3D" id="3.40.50.10790">
    <property type="entry name" value="S-adenosyl-l-methionine hydroxide adenosyltransferase, N-terminal"/>
    <property type="match status" value="1"/>
</dbReference>
<organism evidence="5">
    <name type="scientific">marine sediment metagenome</name>
    <dbReference type="NCBI Taxonomy" id="412755"/>
    <lineage>
        <taxon>unclassified sequences</taxon>
        <taxon>metagenomes</taxon>
        <taxon>ecological metagenomes</taxon>
    </lineage>
</organism>
<evidence type="ECO:0000313" key="5">
    <source>
        <dbReference type="EMBL" id="KKK79213.1"/>
    </source>
</evidence>
<dbReference type="SUPFAM" id="SSF102522">
    <property type="entry name" value="Bacterial fluorinating enzyme, N-terminal domain"/>
    <property type="match status" value="1"/>
</dbReference>
<comment type="caution">
    <text evidence="5">The sequence shown here is derived from an EMBL/GenBank/DDBJ whole genome shotgun (WGS) entry which is preliminary data.</text>
</comment>
<evidence type="ECO:0000256" key="1">
    <source>
        <dbReference type="ARBA" id="ARBA00022691"/>
    </source>
</evidence>
<dbReference type="InterPro" id="IPR002747">
    <property type="entry name" value="SAM_OH_AdoTrfase"/>
</dbReference>
<name>A0A0F8YCV1_9ZZZZ</name>
<evidence type="ECO:0008006" key="6">
    <source>
        <dbReference type="Google" id="ProtNLM"/>
    </source>
</evidence>
<evidence type="ECO:0000259" key="4">
    <source>
        <dbReference type="Pfam" id="PF20257"/>
    </source>
</evidence>
<dbReference type="PANTHER" id="PTHR35092">
    <property type="entry name" value="CHLORINASE MJ1651"/>
    <property type="match status" value="1"/>
</dbReference>
<dbReference type="AlphaFoldDB" id="A0A0F8YCV1"/>
<proteinExistence type="inferred from homology"/>
<keyword evidence="1" id="KW-0949">S-adenosyl-L-methionine</keyword>
<dbReference type="Pfam" id="PF01887">
    <property type="entry name" value="SAM_HAT_N"/>
    <property type="match status" value="1"/>
</dbReference>
<reference evidence="5" key="1">
    <citation type="journal article" date="2015" name="Nature">
        <title>Complex archaea that bridge the gap between prokaryotes and eukaryotes.</title>
        <authorList>
            <person name="Spang A."/>
            <person name="Saw J.H."/>
            <person name="Jorgensen S.L."/>
            <person name="Zaremba-Niedzwiedzka K."/>
            <person name="Martijn J."/>
            <person name="Lind A.E."/>
            <person name="van Eijk R."/>
            <person name="Schleper C."/>
            <person name="Guy L."/>
            <person name="Ettema T.J."/>
        </authorList>
    </citation>
    <scope>NUCLEOTIDE SEQUENCE</scope>
</reference>
<dbReference type="Gene3D" id="2.40.30.90">
    <property type="entry name" value="Bacterial fluorinating enzyme like"/>
    <property type="match status" value="1"/>
</dbReference>
<dbReference type="InterPro" id="IPR023227">
    <property type="entry name" value="SAM_OH_AdoTrfase_C_sf"/>
</dbReference>
<dbReference type="Pfam" id="PF20257">
    <property type="entry name" value="SAM_HAT_C"/>
    <property type="match status" value="1"/>
</dbReference>
<dbReference type="EMBL" id="LAZR01054130">
    <property type="protein sequence ID" value="KKK79213.1"/>
    <property type="molecule type" value="Genomic_DNA"/>
</dbReference>
<evidence type="ECO:0000259" key="3">
    <source>
        <dbReference type="Pfam" id="PF01887"/>
    </source>
</evidence>
<gene>
    <name evidence="5" type="ORF">LCGC14_2835750</name>
</gene>
<dbReference type="PANTHER" id="PTHR35092:SF1">
    <property type="entry name" value="CHLORINASE MJ1651"/>
    <property type="match status" value="1"/>
</dbReference>